<dbReference type="SUPFAM" id="SSF52833">
    <property type="entry name" value="Thioredoxin-like"/>
    <property type="match status" value="1"/>
</dbReference>
<gene>
    <name evidence="2" type="ORF">MNBD_GAMMA09-2424</name>
</gene>
<accession>A0A3B0XXX7</accession>
<dbReference type="InterPro" id="IPR036249">
    <property type="entry name" value="Thioredoxin-like_sf"/>
</dbReference>
<sequence length="215" mass="24181">MKKIPALLLILFAVAAGAWLGTTQKTPAPLKPDRIQGAIYPTAKELKGFELQDQHKQKFSREDLLHHWSLIFVGYTHCPDVCPTTLAIMSKIDKIMREQDLQPPQIIFLTIDPERDTSEVIKPYIEYFNQNFIGLTGPLDEISRFTLQLNAVFRKSAGAGGEITADNYLMDHSSALMLINPDGDLQSILTAPHSPGIVLESILKSQTYYEFNHKE</sequence>
<dbReference type="PANTHER" id="PTHR12151">
    <property type="entry name" value="ELECTRON TRANSPORT PROTIN SCO1/SENC FAMILY MEMBER"/>
    <property type="match status" value="1"/>
</dbReference>
<evidence type="ECO:0000256" key="1">
    <source>
        <dbReference type="ARBA" id="ARBA00010996"/>
    </source>
</evidence>
<reference evidence="2" key="1">
    <citation type="submission" date="2018-06" db="EMBL/GenBank/DDBJ databases">
        <authorList>
            <person name="Zhirakovskaya E."/>
        </authorList>
    </citation>
    <scope>NUCLEOTIDE SEQUENCE</scope>
</reference>
<dbReference type="CDD" id="cd02968">
    <property type="entry name" value="SCO"/>
    <property type="match status" value="1"/>
</dbReference>
<organism evidence="2">
    <name type="scientific">hydrothermal vent metagenome</name>
    <dbReference type="NCBI Taxonomy" id="652676"/>
    <lineage>
        <taxon>unclassified sequences</taxon>
        <taxon>metagenomes</taxon>
        <taxon>ecological metagenomes</taxon>
    </lineage>
</organism>
<proteinExistence type="inferred from homology"/>
<dbReference type="AlphaFoldDB" id="A0A3B0XXX7"/>
<dbReference type="PANTHER" id="PTHR12151:SF25">
    <property type="entry name" value="LINALOOL DEHYDRATASE_ISOMERASE DOMAIN-CONTAINING PROTEIN"/>
    <property type="match status" value="1"/>
</dbReference>
<dbReference type="InterPro" id="IPR003782">
    <property type="entry name" value="SCO1/SenC"/>
</dbReference>
<dbReference type="Gene3D" id="3.40.30.10">
    <property type="entry name" value="Glutaredoxin"/>
    <property type="match status" value="1"/>
</dbReference>
<dbReference type="Pfam" id="PF02630">
    <property type="entry name" value="SCO1-SenC"/>
    <property type="match status" value="1"/>
</dbReference>
<comment type="similarity">
    <text evidence="1">Belongs to the SCO1/2 family.</text>
</comment>
<evidence type="ECO:0000313" key="2">
    <source>
        <dbReference type="EMBL" id="VAW68107.1"/>
    </source>
</evidence>
<name>A0A3B0XXX7_9ZZZZ</name>
<dbReference type="EMBL" id="UOFI01000115">
    <property type="protein sequence ID" value="VAW68107.1"/>
    <property type="molecule type" value="Genomic_DNA"/>
</dbReference>
<protein>
    <submittedName>
        <fullName evidence="2">Cytochrome oxidase biogenesis protein Sco1/SenC/PrrC, thiol-disulfide reductase involved in Cu(I) insertion into CoxII Cu(A) center</fullName>
    </submittedName>
</protein>